<dbReference type="InterPro" id="IPR002912">
    <property type="entry name" value="ACT_dom"/>
</dbReference>
<gene>
    <name evidence="7" type="ORF">G6F50_014776</name>
</gene>
<dbReference type="InterPro" id="IPR045865">
    <property type="entry name" value="ACT-like_dom_sf"/>
</dbReference>
<keyword evidence="3" id="KW-0418">Kinase</keyword>
<evidence type="ECO:0000313" key="7">
    <source>
        <dbReference type="EMBL" id="KAG1537877.1"/>
    </source>
</evidence>
<dbReference type="GO" id="GO:0004412">
    <property type="term" value="F:homoserine dehydrogenase activity"/>
    <property type="evidence" value="ECO:0007669"/>
    <property type="project" value="InterPro"/>
</dbReference>
<dbReference type="SUPFAM" id="SSF55021">
    <property type="entry name" value="ACT-like"/>
    <property type="match status" value="1"/>
</dbReference>
<keyword evidence="5" id="KW-0521">NADP</keyword>
<dbReference type="CDD" id="cd04921">
    <property type="entry name" value="ACT_AKi-HSDH-ThrA-like_1"/>
    <property type="match status" value="1"/>
</dbReference>
<accession>A0A9P7C6B6</accession>
<organism evidence="7 8">
    <name type="scientific">Rhizopus delemar</name>
    <dbReference type="NCBI Taxonomy" id="936053"/>
    <lineage>
        <taxon>Eukaryota</taxon>
        <taxon>Fungi</taxon>
        <taxon>Fungi incertae sedis</taxon>
        <taxon>Mucoromycota</taxon>
        <taxon>Mucoromycotina</taxon>
        <taxon>Mucoromycetes</taxon>
        <taxon>Mucorales</taxon>
        <taxon>Mucorineae</taxon>
        <taxon>Rhizopodaceae</taxon>
        <taxon>Rhizopus</taxon>
    </lineage>
</organism>
<dbReference type="PROSITE" id="PS51671">
    <property type="entry name" value="ACT"/>
    <property type="match status" value="1"/>
</dbReference>
<dbReference type="EC" id="2.7.2.4" evidence="1"/>
<evidence type="ECO:0000256" key="1">
    <source>
        <dbReference type="ARBA" id="ARBA00013059"/>
    </source>
</evidence>
<evidence type="ECO:0000256" key="4">
    <source>
        <dbReference type="ARBA" id="ARBA00022840"/>
    </source>
</evidence>
<dbReference type="PANTHER" id="PTHR43070">
    <property type="match status" value="1"/>
</dbReference>
<keyword evidence="4" id="KW-0067">ATP-binding</keyword>
<keyword evidence="8" id="KW-1185">Reference proteome</keyword>
<dbReference type="Proteomes" id="UP000740926">
    <property type="component" value="Unassembled WGS sequence"/>
</dbReference>
<dbReference type="EMBL" id="JAANIU010007412">
    <property type="protein sequence ID" value="KAG1537877.1"/>
    <property type="molecule type" value="Genomic_DNA"/>
</dbReference>
<evidence type="ECO:0000313" key="8">
    <source>
        <dbReference type="Proteomes" id="UP000740926"/>
    </source>
</evidence>
<feature type="domain" description="ACT" evidence="6">
    <location>
        <begin position="50"/>
        <end position="125"/>
    </location>
</feature>
<dbReference type="GO" id="GO:0005524">
    <property type="term" value="F:ATP binding"/>
    <property type="evidence" value="ECO:0007669"/>
    <property type="project" value="UniProtKB-KW"/>
</dbReference>
<name>A0A9P7C6B6_9FUNG</name>
<dbReference type="GO" id="GO:0009090">
    <property type="term" value="P:homoserine biosynthetic process"/>
    <property type="evidence" value="ECO:0007669"/>
    <property type="project" value="TreeGrafter"/>
</dbReference>
<evidence type="ECO:0000259" key="6">
    <source>
        <dbReference type="PROSITE" id="PS51671"/>
    </source>
</evidence>
<proteinExistence type="predicted"/>
<keyword evidence="3" id="KW-0808">Transferase</keyword>
<keyword evidence="2" id="KW-0547">Nucleotide-binding</keyword>
<evidence type="ECO:0000256" key="3">
    <source>
        <dbReference type="ARBA" id="ARBA00022777"/>
    </source>
</evidence>
<evidence type="ECO:0000256" key="2">
    <source>
        <dbReference type="ARBA" id="ARBA00022741"/>
    </source>
</evidence>
<dbReference type="InterPro" id="IPR054352">
    <property type="entry name" value="ACT_Aspartokinase"/>
</dbReference>
<dbReference type="GO" id="GO:0009067">
    <property type="term" value="P:aspartate family amino acid biosynthetic process"/>
    <property type="evidence" value="ECO:0007669"/>
    <property type="project" value="InterPro"/>
</dbReference>
<sequence length="183" mass="19336">MSPAIRLGLPIFIRNTFQPAHPGTRISAERSPRGPVKGLTLSPGLALLNLEGTGLIGVPGTAERVFAALRQAQVSVVMISQGSSGHSICCVVRAAEAARGRDALLHVFAHELSVGQVQRVQVSEGVSVLAAVGDGMAGQPGVAARLVRPNATSRWRWTVPMPPARCAPHMRASGCRRKRSQWA</sequence>
<reference evidence="7 8" key="1">
    <citation type="journal article" date="2020" name="Microb. Genom.">
        <title>Genetic diversity of clinical and environmental Mucorales isolates obtained from an investigation of mucormycosis cases among solid organ transplant recipients.</title>
        <authorList>
            <person name="Nguyen M.H."/>
            <person name="Kaul D."/>
            <person name="Muto C."/>
            <person name="Cheng S.J."/>
            <person name="Richter R.A."/>
            <person name="Bruno V.M."/>
            <person name="Liu G."/>
            <person name="Beyhan S."/>
            <person name="Sundermann A.J."/>
            <person name="Mounaud S."/>
            <person name="Pasculle A.W."/>
            <person name="Nierman W.C."/>
            <person name="Driscoll E."/>
            <person name="Cumbie R."/>
            <person name="Clancy C.J."/>
            <person name="Dupont C.L."/>
        </authorList>
    </citation>
    <scope>NUCLEOTIDE SEQUENCE [LARGE SCALE GENOMIC DNA]</scope>
    <source>
        <strain evidence="7 8">GL24</strain>
    </source>
</reference>
<dbReference type="GO" id="GO:0004072">
    <property type="term" value="F:aspartate kinase activity"/>
    <property type="evidence" value="ECO:0007669"/>
    <property type="project" value="UniProtKB-EC"/>
</dbReference>
<dbReference type="Gene3D" id="3.30.2130.10">
    <property type="entry name" value="VC0802-like"/>
    <property type="match status" value="1"/>
</dbReference>
<dbReference type="AlphaFoldDB" id="A0A9P7C6B6"/>
<protein>
    <recommendedName>
        <fullName evidence="1">aspartate kinase</fullName>
        <ecNumber evidence="1">2.7.2.4</ecNumber>
    </recommendedName>
</protein>
<dbReference type="InterPro" id="IPR011147">
    <property type="entry name" value="Bifunc_Aspkin/hSer_DH"/>
</dbReference>
<evidence type="ECO:0000256" key="5">
    <source>
        <dbReference type="ARBA" id="ARBA00022857"/>
    </source>
</evidence>
<dbReference type="Pfam" id="PF22468">
    <property type="entry name" value="ACT_9"/>
    <property type="match status" value="1"/>
</dbReference>
<dbReference type="PANTHER" id="PTHR43070:SF5">
    <property type="entry name" value="HOMOSERINE DEHYDROGENASE"/>
    <property type="match status" value="1"/>
</dbReference>
<comment type="caution">
    <text evidence="7">The sequence shown here is derived from an EMBL/GenBank/DDBJ whole genome shotgun (WGS) entry which is preliminary data.</text>
</comment>